<dbReference type="GO" id="GO:0005829">
    <property type="term" value="C:cytosol"/>
    <property type="evidence" value="ECO:0007669"/>
    <property type="project" value="TreeGrafter"/>
</dbReference>
<dbReference type="EMBL" id="JAERQG010000002">
    <property type="protein sequence ID" value="MBL0765137.1"/>
    <property type="molecule type" value="Genomic_DNA"/>
</dbReference>
<organism evidence="4 5">
    <name type="scientific">Marivirga atlantica</name>
    <dbReference type="NCBI Taxonomy" id="1548457"/>
    <lineage>
        <taxon>Bacteria</taxon>
        <taxon>Pseudomonadati</taxon>
        <taxon>Bacteroidota</taxon>
        <taxon>Cytophagia</taxon>
        <taxon>Cytophagales</taxon>
        <taxon>Marivirgaceae</taxon>
        <taxon>Marivirga</taxon>
    </lineage>
</organism>
<dbReference type="PANTHER" id="PTHR12215">
    <property type="entry name" value="PHOSPHOPANTETHEINE TRANSFERASE"/>
    <property type="match status" value="1"/>
</dbReference>
<dbReference type="GO" id="GO:0000287">
    <property type="term" value="F:magnesium ion binding"/>
    <property type="evidence" value="ECO:0007669"/>
    <property type="project" value="InterPro"/>
</dbReference>
<dbReference type="Pfam" id="PF01648">
    <property type="entry name" value="ACPS"/>
    <property type="match status" value="1"/>
</dbReference>
<gene>
    <name evidence="4" type="ORF">JKP34_07745</name>
</gene>
<evidence type="ECO:0000313" key="4">
    <source>
        <dbReference type="EMBL" id="MBL0765137.1"/>
    </source>
</evidence>
<dbReference type="Proteomes" id="UP000642920">
    <property type="component" value="Unassembled WGS sequence"/>
</dbReference>
<accession>A0A937DED8</accession>
<dbReference type="InterPro" id="IPR037143">
    <property type="entry name" value="4-PPantetheinyl_Trfase_dom_sf"/>
</dbReference>
<keyword evidence="5" id="KW-1185">Reference proteome</keyword>
<comment type="similarity">
    <text evidence="1">Belongs to the P-Pant transferase superfamily. Gsp/Sfp/HetI/AcpT family.</text>
</comment>
<dbReference type="RefSeq" id="WP_201919483.1">
    <property type="nucleotide sequence ID" value="NZ_JAERQG010000002.1"/>
</dbReference>
<feature type="domain" description="4'-phosphopantetheinyl transferase" evidence="3">
    <location>
        <begin position="110"/>
        <end position="175"/>
    </location>
</feature>
<keyword evidence="2 4" id="KW-0808">Transferase</keyword>
<dbReference type="InterPro" id="IPR008278">
    <property type="entry name" value="4-PPantetheinyl_Trfase_dom"/>
</dbReference>
<reference evidence="4" key="1">
    <citation type="submission" date="2021-01" db="EMBL/GenBank/DDBJ databases">
        <title>Marivirga sp. nov., isolated from intertidal surface sediments.</title>
        <authorList>
            <person name="Zhang M."/>
        </authorList>
    </citation>
    <scope>NUCLEOTIDE SEQUENCE</scope>
    <source>
        <strain evidence="4">SM1354</strain>
    </source>
</reference>
<dbReference type="GO" id="GO:0008897">
    <property type="term" value="F:holo-[acyl-carrier-protein] synthase activity"/>
    <property type="evidence" value="ECO:0007669"/>
    <property type="project" value="InterPro"/>
</dbReference>
<sequence>MPLYKTVTINENIHLAIWEIAESEDEFLSQLSLSEKDSSLLAEISHAEKRLEFLAGRKLIKEAFESFQLPDSAVFRNKYGKPELADSNYEISLSHTAHYVTLLIGNQINVGIDIEKPQEKMKMIAQRLFNEYELQLCGTDLKKLSKIWSAKEVLFKLYMKGGIDFKANLFIESEDSLQSCVGKIKKNDIEMNYQLRFLNLGEYFICYNIN</sequence>
<dbReference type="SUPFAM" id="SSF56214">
    <property type="entry name" value="4'-phosphopantetheinyl transferase"/>
    <property type="match status" value="2"/>
</dbReference>
<protein>
    <submittedName>
        <fullName evidence="4">4'-phosphopantetheinyl transferase superfamily protein</fullName>
    </submittedName>
</protein>
<name>A0A937DED8_9BACT</name>
<dbReference type="GO" id="GO:0019878">
    <property type="term" value="P:lysine biosynthetic process via aminoadipic acid"/>
    <property type="evidence" value="ECO:0007669"/>
    <property type="project" value="TreeGrafter"/>
</dbReference>
<dbReference type="Gene3D" id="3.90.470.20">
    <property type="entry name" value="4'-phosphopantetheinyl transferase domain"/>
    <property type="match status" value="2"/>
</dbReference>
<dbReference type="AlphaFoldDB" id="A0A937DED8"/>
<dbReference type="InterPro" id="IPR050559">
    <property type="entry name" value="P-Pant_transferase_sf"/>
</dbReference>
<evidence type="ECO:0000256" key="1">
    <source>
        <dbReference type="ARBA" id="ARBA00010990"/>
    </source>
</evidence>
<evidence type="ECO:0000256" key="2">
    <source>
        <dbReference type="ARBA" id="ARBA00022679"/>
    </source>
</evidence>
<evidence type="ECO:0000259" key="3">
    <source>
        <dbReference type="Pfam" id="PF01648"/>
    </source>
</evidence>
<proteinExistence type="inferred from homology"/>
<comment type="caution">
    <text evidence="4">The sequence shown here is derived from an EMBL/GenBank/DDBJ whole genome shotgun (WGS) entry which is preliminary data.</text>
</comment>
<evidence type="ECO:0000313" key="5">
    <source>
        <dbReference type="Proteomes" id="UP000642920"/>
    </source>
</evidence>
<dbReference type="PANTHER" id="PTHR12215:SF10">
    <property type="entry name" value="L-AMINOADIPATE-SEMIALDEHYDE DEHYDROGENASE-PHOSPHOPANTETHEINYL TRANSFERASE"/>
    <property type="match status" value="1"/>
</dbReference>